<keyword evidence="2" id="KW-1185">Reference proteome</keyword>
<dbReference type="Proteomes" id="UP001058124">
    <property type="component" value="Unassembled WGS sequence"/>
</dbReference>
<organism evidence="1 2">
    <name type="scientific">Leminorella grimontii</name>
    <dbReference type="NCBI Taxonomy" id="82981"/>
    <lineage>
        <taxon>Bacteria</taxon>
        <taxon>Pseudomonadati</taxon>
        <taxon>Pseudomonadota</taxon>
        <taxon>Gammaproteobacteria</taxon>
        <taxon>Enterobacterales</taxon>
        <taxon>Budviciaceae</taxon>
        <taxon>Leminorella</taxon>
    </lineage>
</organism>
<gene>
    <name evidence="1" type="ORF">SOASR030_04630</name>
</gene>
<evidence type="ECO:0000313" key="2">
    <source>
        <dbReference type="Proteomes" id="UP001058124"/>
    </source>
</evidence>
<evidence type="ECO:0000313" key="1">
    <source>
        <dbReference type="EMBL" id="GKX54351.1"/>
    </source>
</evidence>
<sequence>MCEKNIKKMNSYEVLRLYRDGIDFMCPYCKLRLVSIPENISDRRNAFGLHCPKNDSHFFIITKK</sequence>
<accession>A0AAV5MWY5</accession>
<protein>
    <submittedName>
        <fullName evidence="1">Uncharacterized protein</fullName>
    </submittedName>
</protein>
<comment type="caution">
    <text evidence="1">The sequence shown here is derived from an EMBL/GenBank/DDBJ whole genome shotgun (WGS) entry which is preliminary data.</text>
</comment>
<dbReference type="AlphaFoldDB" id="A0AAV5MWY5"/>
<dbReference type="EMBL" id="BRLH01000001">
    <property type="protein sequence ID" value="GKX54351.1"/>
    <property type="molecule type" value="Genomic_DNA"/>
</dbReference>
<proteinExistence type="predicted"/>
<reference evidence="1" key="1">
    <citation type="submission" date="2022-06" db="EMBL/GenBank/DDBJ databases">
        <title>Draft genome sequences of Leminorella grimontii str. JCM5902.</title>
        <authorList>
            <person name="Wakabayashi Y."/>
            <person name="Kojima K."/>
        </authorList>
    </citation>
    <scope>NUCLEOTIDE SEQUENCE</scope>
    <source>
        <strain evidence="1">JCM 5902</strain>
    </source>
</reference>
<name>A0AAV5MWY5_9GAMM</name>